<dbReference type="InterPro" id="IPR003441">
    <property type="entry name" value="NAC-dom"/>
</dbReference>
<dbReference type="GO" id="GO:0006355">
    <property type="term" value="P:regulation of DNA-templated transcription"/>
    <property type="evidence" value="ECO:0007669"/>
    <property type="project" value="InterPro"/>
</dbReference>
<protein>
    <recommendedName>
        <fullName evidence="13">NAC domain-containing protein</fullName>
    </recommendedName>
</protein>
<evidence type="ECO:0000256" key="11">
    <source>
        <dbReference type="SAM" id="MobiDB-lite"/>
    </source>
</evidence>
<feature type="compositionally biased region" description="Polar residues" evidence="11">
    <location>
        <begin position="444"/>
        <end position="470"/>
    </location>
</feature>
<comment type="caution">
    <text evidence="14">The sequence shown here is derived from an EMBL/GenBank/DDBJ whole genome shotgun (WGS) entry which is preliminary data.</text>
</comment>
<accession>A0AAN7MC79</accession>
<keyword evidence="3 12" id="KW-0812">Transmembrane</keyword>
<evidence type="ECO:0000256" key="8">
    <source>
        <dbReference type="ARBA" id="ARBA00023159"/>
    </source>
</evidence>
<evidence type="ECO:0000256" key="5">
    <source>
        <dbReference type="ARBA" id="ARBA00023015"/>
    </source>
</evidence>
<evidence type="ECO:0000259" key="13">
    <source>
        <dbReference type="PROSITE" id="PS51005"/>
    </source>
</evidence>
<comment type="subcellular location">
    <subcellularLocation>
        <location evidence="2">Membrane</location>
        <topology evidence="2">Single-pass membrane protein</topology>
    </subcellularLocation>
    <subcellularLocation>
        <location evidence="1">Nucleus</location>
    </subcellularLocation>
</comment>
<dbReference type="FunFam" id="2.170.150.80:FF:000006">
    <property type="entry name" value="NAC domain-containing protein 100-like"/>
    <property type="match status" value="1"/>
</dbReference>
<keyword evidence="6" id="KW-0238">DNA-binding</keyword>
<evidence type="ECO:0000256" key="6">
    <source>
        <dbReference type="ARBA" id="ARBA00023125"/>
    </source>
</evidence>
<evidence type="ECO:0000256" key="7">
    <source>
        <dbReference type="ARBA" id="ARBA00023136"/>
    </source>
</evidence>
<dbReference type="Proteomes" id="UP001346149">
    <property type="component" value="Unassembled WGS sequence"/>
</dbReference>
<dbReference type="Pfam" id="PF02365">
    <property type="entry name" value="NAM"/>
    <property type="match status" value="1"/>
</dbReference>
<feature type="domain" description="NAC" evidence="13">
    <location>
        <begin position="16"/>
        <end position="166"/>
    </location>
</feature>
<evidence type="ECO:0000256" key="10">
    <source>
        <dbReference type="ARBA" id="ARBA00023242"/>
    </source>
</evidence>
<dbReference type="PANTHER" id="PTHR31744:SF216">
    <property type="entry name" value="NAC TRANSCRIPTION FACTOR"/>
    <property type="match status" value="1"/>
</dbReference>
<keyword evidence="7 12" id="KW-0472">Membrane</keyword>
<dbReference type="AlphaFoldDB" id="A0AAN7MC79"/>
<gene>
    <name evidence="14" type="ORF">SAY86_001207</name>
</gene>
<keyword evidence="10" id="KW-0539">Nucleus</keyword>
<evidence type="ECO:0000256" key="4">
    <source>
        <dbReference type="ARBA" id="ARBA00022989"/>
    </source>
</evidence>
<keyword evidence="9" id="KW-0804">Transcription</keyword>
<keyword evidence="5" id="KW-0805">Transcription regulation</keyword>
<organism evidence="14 15">
    <name type="scientific">Trapa natans</name>
    <name type="common">Water chestnut</name>
    <dbReference type="NCBI Taxonomy" id="22666"/>
    <lineage>
        <taxon>Eukaryota</taxon>
        <taxon>Viridiplantae</taxon>
        <taxon>Streptophyta</taxon>
        <taxon>Embryophyta</taxon>
        <taxon>Tracheophyta</taxon>
        <taxon>Spermatophyta</taxon>
        <taxon>Magnoliopsida</taxon>
        <taxon>eudicotyledons</taxon>
        <taxon>Gunneridae</taxon>
        <taxon>Pentapetalae</taxon>
        <taxon>rosids</taxon>
        <taxon>malvids</taxon>
        <taxon>Myrtales</taxon>
        <taxon>Lythraceae</taxon>
        <taxon>Trapa</taxon>
    </lineage>
</organism>
<name>A0AAN7MC79_TRANT</name>
<evidence type="ECO:0000256" key="2">
    <source>
        <dbReference type="ARBA" id="ARBA00004167"/>
    </source>
</evidence>
<evidence type="ECO:0000313" key="15">
    <source>
        <dbReference type="Proteomes" id="UP001346149"/>
    </source>
</evidence>
<keyword evidence="4 12" id="KW-1133">Transmembrane helix</keyword>
<sequence length="573" mass="64751">MPVDSESSPAACGSAWPPGFRFHPTDEELVLYYLKRKICRKKLRMNVIAELDVYKWQPEELPGQSVLKTGDRQWYFFSARDRRYPNGGRSNRATGYGYWKVTGKDRIIMSNARSVGVKKTLVFYQGRAPGGQRTDWVMHEYTLGEEELKRCQNVKEYFALYKVYKKSGAGPKNGEEYGAPFREEEWIDDDCEAVKTIDEQILSRQSHEVREDENVTDVSHLQPAAALDIEEFFNRYMPEHDDPPVDSFVPVSMKPQFVSEGETESSLFNLPAMEFPAEPFLNSYETHLDLQPSLEFNSLAISHSQQQEGSSALTCAPENFALQPQLREDFLEIDDLLGSTGPIFGNIEEPVENTPFEEIDDWTESDLFHDAAMFLHDIVPFDQENATGPPTGLANYSLVNEYNYQVQQDPLIVADNNANHFWVHDQRGDTSTALESAEEVYLHTSGSANDSGSNNTSNANQYQNRGEVTGQTQTSRFSSALWAFVDSIPTNPASASEITLVNRAFERMSSFRRVRINSLATNDGSVGDAASVRRRSKRNKGLVLFYIISVCVALFAVLIGTIKLWDKYVSVRT</sequence>
<evidence type="ECO:0000256" key="3">
    <source>
        <dbReference type="ARBA" id="ARBA00022692"/>
    </source>
</evidence>
<dbReference type="GO" id="GO:0016020">
    <property type="term" value="C:membrane"/>
    <property type="evidence" value="ECO:0007669"/>
    <property type="project" value="UniProtKB-SubCell"/>
</dbReference>
<dbReference type="PROSITE" id="PS51005">
    <property type="entry name" value="NAC"/>
    <property type="match status" value="1"/>
</dbReference>
<feature type="transmembrane region" description="Helical" evidence="12">
    <location>
        <begin position="543"/>
        <end position="565"/>
    </location>
</feature>
<dbReference type="GO" id="GO:0000976">
    <property type="term" value="F:transcription cis-regulatory region binding"/>
    <property type="evidence" value="ECO:0007669"/>
    <property type="project" value="UniProtKB-ARBA"/>
</dbReference>
<evidence type="ECO:0000256" key="12">
    <source>
        <dbReference type="SAM" id="Phobius"/>
    </source>
</evidence>
<evidence type="ECO:0000256" key="9">
    <source>
        <dbReference type="ARBA" id="ARBA00023163"/>
    </source>
</evidence>
<dbReference type="Gene3D" id="2.170.150.80">
    <property type="entry name" value="NAC domain"/>
    <property type="match status" value="1"/>
</dbReference>
<dbReference type="InterPro" id="IPR036093">
    <property type="entry name" value="NAC_dom_sf"/>
</dbReference>
<evidence type="ECO:0000256" key="1">
    <source>
        <dbReference type="ARBA" id="ARBA00004123"/>
    </source>
</evidence>
<keyword evidence="8" id="KW-0010">Activator</keyword>
<dbReference type="PANTHER" id="PTHR31744">
    <property type="entry name" value="PROTEIN CUP-SHAPED COTYLEDON 2-RELATED"/>
    <property type="match status" value="1"/>
</dbReference>
<dbReference type="GO" id="GO:0005634">
    <property type="term" value="C:nucleus"/>
    <property type="evidence" value="ECO:0007669"/>
    <property type="project" value="UniProtKB-SubCell"/>
</dbReference>
<dbReference type="EMBL" id="JAXQNO010000002">
    <property type="protein sequence ID" value="KAK4803004.1"/>
    <property type="molecule type" value="Genomic_DNA"/>
</dbReference>
<feature type="region of interest" description="Disordered" evidence="11">
    <location>
        <begin position="442"/>
        <end position="470"/>
    </location>
</feature>
<reference evidence="14 15" key="1">
    <citation type="journal article" date="2023" name="Hortic Res">
        <title>Pangenome of water caltrop reveals structural variations and asymmetric subgenome divergence after allopolyploidization.</title>
        <authorList>
            <person name="Zhang X."/>
            <person name="Chen Y."/>
            <person name="Wang L."/>
            <person name="Yuan Y."/>
            <person name="Fang M."/>
            <person name="Shi L."/>
            <person name="Lu R."/>
            <person name="Comes H.P."/>
            <person name="Ma Y."/>
            <person name="Chen Y."/>
            <person name="Huang G."/>
            <person name="Zhou Y."/>
            <person name="Zheng Z."/>
            <person name="Qiu Y."/>
        </authorList>
    </citation>
    <scope>NUCLEOTIDE SEQUENCE [LARGE SCALE GENOMIC DNA]</scope>
    <source>
        <strain evidence="14">F231</strain>
    </source>
</reference>
<dbReference type="SUPFAM" id="SSF101941">
    <property type="entry name" value="NAC domain"/>
    <property type="match status" value="1"/>
</dbReference>
<proteinExistence type="predicted"/>
<evidence type="ECO:0000313" key="14">
    <source>
        <dbReference type="EMBL" id="KAK4803004.1"/>
    </source>
</evidence>
<keyword evidence="15" id="KW-1185">Reference proteome</keyword>